<reference evidence="2" key="1">
    <citation type="journal article" date="2012" name="Science">
        <title>The Paleozoic origin of enzymatic lignin decomposition reconstructed from 31 fungal genomes.</title>
        <authorList>
            <person name="Floudas D."/>
            <person name="Binder M."/>
            <person name="Riley R."/>
            <person name="Barry K."/>
            <person name="Blanchette R.A."/>
            <person name="Henrissat B."/>
            <person name="Martinez A.T."/>
            <person name="Otillar R."/>
            <person name="Spatafora J.W."/>
            <person name="Yadav J.S."/>
            <person name="Aerts A."/>
            <person name="Benoit I."/>
            <person name="Boyd A."/>
            <person name="Carlson A."/>
            <person name="Copeland A."/>
            <person name="Coutinho P.M."/>
            <person name="de Vries R.P."/>
            <person name="Ferreira P."/>
            <person name="Findley K."/>
            <person name="Foster B."/>
            <person name="Gaskell J."/>
            <person name="Glotzer D."/>
            <person name="Gorecki P."/>
            <person name="Heitman J."/>
            <person name="Hesse C."/>
            <person name="Hori C."/>
            <person name="Igarashi K."/>
            <person name="Jurgens J.A."/>
            <person name="Kallen N."/>
            <person name="Kersten P."/>
            <person name="Kohler A."/>
            <person name="Kuees U."/>
            <person name="Kumar T.K.A."/>
            <person name="Kuo A."/>
            <person name="LaButti K."/>
            <person name="Larrondo L.F."/>
            <person name="Lindquist E."/>
            <person name="Ling A."/>
            <person name="Lombard V."/>
            <person name="Lucas S."/>
            <person name="Lundell T."/>
            <person name="Martin R."/>
            <person name="McLaughlin D.J."/>
            <person name="Morgenstern I."/>
            <person name="Morin E."/>
            <person name="Murat C."/>
            <person name="Nagy L.G."/>
            <person name="Nolan M."/>
            <person name="Ohm R.A."/>
            <person name="Patyshakuliyeva A."/>
            <person name="Rokas A."/>
            <person name="Ruiz-Duenas F.J."/>
            <person name="Sabat G."/>
            <person name="Salamov A."/>
            <person name="Samejima M."/>
            <person name="Schmutz J."/>
            <person name="Slot J.C."/>
            <person name="St John F."/>
            <person name="Stenlid J."/>
            <person name="Sun H."/>
            <person name="Sun S."/>
            <person name="Syed K."/>
            <person name="Tsang A."/>
            <person name="Wiebenga A."/>
            <person name="Young D."/>
            <person name="Pisabarro A."/>
            <person name="Eastwood D.C."/>
            <person name="Martin F."/>
            <person name="Cullen D."/>
            <person name="Grigoriev I.V."/>
            <person name="Hibbett D.S."/>
        </authorList>
    </citation>
    <scope>NUCLEOTIDE SEQUENCE [LARGE SCALE GENOMIC DNA]</scope>
    <source>
        <strain evidence="2">FP-91666</strain>
    </source>
</reference>
<dbReference type="AlphaFoldDB" id="R7RWK2"/>
<name>R7RWK2_STEHR</name>
<dbReference type="Proteomes" id="UP000053927">
    <property type="component" value="Unassembled WGS sequence"/>
</dbReference>
<evidence type="ECO:0000313" key="1">
    <source>
        <dbReference type="EMBL" id="EIM79143.1"/>
    </source>
</evidence>
<dbReference type="EMBL" id="JH687409">
    <property type="protein sequence ID" value="EIM79143.1"/>
    <property type="molecule type" value="Genomic_DNA"/>
</dbReference>
<dbReference type="GeneID" id="18795977"/>
<evidence type="ECO:0000313" key="2">
    <source>
        <dbReference type="Proteomes" id="UP000053927"/>
    </source>
</evidence>
<gene>
    <name evidence="1" type="ORF">STEHIDRAFT_116769</name>
</gene>
<accession>R7RWK2</accession>
<dbReference type="KEGG" id="shs:STEHIDRAFT_116769"/>
<sequence>MSAPSSPPLTASSVTASLPPTTVLSDALSLPDEDSSSNSRKPALSIITEISEHDGSDTQRTIGIAFLRILAYQVLHHSRGQSKEYQKHVLIFYKSHVPVGLGSVRPIIKKLNPVGIGTGTPILRKTKKPLALPVLPFGPRVQFQCQCPLPPLTSVDRELPLCPGDPLRRLRTSLLRLSTHLPTRILPLAGDNFETVVDTLEEASFDNRDDVLEWLDVRKRELCR</sequence>
<protein>
    <submittedName>
        <fullName evidence="1">Uncharacterized protein</fullName>
    </submittedName>
</protein>
<keyword evidence="2" id="KW-1185">Reference proteome</keyword>
<proteinExistence type="predicted"/>
<organism evidence="1 2">
    <name type="scientific">Stereum hirsutum (strain FP-91666)</name>
    <name type="common">White-rot fungus</name>
    <dbReference type="NCBI Taxonomy" id="721885"/>
    <lineage>
        <taxon>Eukaryota</taxon>
        <taxon>Fungi</taxon>
        <taxon>Dikarya</taxon>
        <taxon>Basidiomycota</taxon>
        <taxon>Agaricomycotina</taxon>
        <taxon>Agaricomycetes</taxon>
        <taxon>Russulales</taxon>
        <taxon>Stereaceae</taxon>
        <taxon>Stereum</taxon>
    </lineage>
</organism>
<dbReference type="RefSeq" id="XP_007311763.1">
    <property type="nucleotide sequence ID" value="XM_007311701.1"/>
</dbReference>